<evidence type="ECO:0000256" key="3">
    <source>
        <dbReference type="ARBA" id="ARBA00023136"/>
    </source>
</evidence>
<keyword evidence="4" id="KW-0564">Palmitate</keyword>
<gene>
    <name evidence="8" type="ORF">ABIC55_004532</name>
</gene>
<comment type="similarity">
    <text evidence="6">Belongs to the nlpA lipoprotein family.</text>
</comment>
<evidence type="ECO:0000256" key="6">
    <source>
        <dbReference type="PIRNR" id="PIRNR002854"/>
    </source>
</evidence>
<evidence type="ECO:0000313" key="9">
    <source>
        <dbReference type="Proteomes" id="UP001549104"/>
    </source>
</evidence>
<dbReference type="Proteomes" id="UP001549104">
    <property type="component" value="Unassembled WGS sequence"/>
</dbReference>
<dbReference type="RefSeq" id="WP_354314852.1">
    <property type="nucleotide sequence ID" value="NZ_JBEPME010000010.1"/>
</dbReference>
<evidence type="ECO:0000256" key="2">
    <source>
        <dbReference type="ARBA" id="ARBA00022729"/>
    </source>
</evidence>
<dbReference type="PANTHER" id="PTHR30429:SF0">
    <property type="entry name" value="METHIONINE-BINDING LIPOPROTEIN METQ"/>
    <property type="match status" value="1"/>
</dbReference>
<feature type="signal peptide" evidence="7">
    <location>
        <begin position="1"/>
        <end position="21"/>
    </location>
</feature>
<dbReference type="EMBL" id="JBEPME010000010">
    <property type="protein sequence ID" value="MET3659392.1"/>
    <property type="molecule type" value="Genomic_DNA"/>
</dbReference>
<evidence type="ECO:0000256" key="1">
    <source>
        <dbReference type="ARBA" id="ARBA00004635"/>
    </source>
</evidence>
<evidence type="ECO:0000256" key="5">
    <source>
        <dbReference type="ARBA" id="ARBA00023288"/>
    </source>
</evidence>
<comment type="subcellular location">
    <subcellularLocation>
        <location evidence="1">Membrane</location>
        <topology evidence="1">Lipid-anchor</topology>
    </subcellularLocation>
</comment>
<keyword evidence="2 7" id="KW-0732">Signal</keyword>
<dbReference type="InterPro" id="IPR004872">
    <property type="entry name" value="Lipoprotein_NlpA"/>
</dbReference>
<organism evidence="8 9">
    <name type="scientific">Sporosarcina psychrophila</name>
    <name type="common">Bacillus psychrophilus</name>
    <dbReference type="NCBI Taxonomy" id="1476"/>
    <lineage>
        <taxon>Bacteria</taxon>
        <taxon>Bacillati</taxon>
        <taxon>Bacillota</taxon>
        <taxon>Bacilli</taxon>
        <taxon>Bacillales</taxon>
        <taxon>Caryophanaceae</taxon>
        <taxon>Sporosarcina</taxon>
    </lineage>
</organism>
<keyword evidence="9" id="KW-1185">Reference proteome</keyword>
<keyword evidence="5 6" id="KW-0449">Lipoprotein</keyword>
<proteinExistence type="inferred from homology"/>
<dbReference type="PROSITE" id="PS51257">
    <property type="entry name" value="PROKAR_LIPOPROTEIN"/>
    <property type="match status" value="1"/>
</dbReference>
<dbReference type="SUPFAM" id="SSF53850">
    <property type="entry name" value="Periplasmic binding protein-like II"/>
    <property type="match status" value="1"/>
</dbReference>
<dbReference type="Gene3D" id="3.40.190.10">
    <property type="entry name" value="Periplasmic binding protein-like II"/>
    <property type="match status" value="2"/>
</dbReference>
<dbReference type="PIRSF" id="PIRSF002854">
    <property type="entry name" value="MetQ"/>
    <property type="match status" value="1"/>
</dbReference>
<feature type="chain" id="PRO_5045964423" description="Lipoprotein" evidence="7">
    <location>
        <begin position="22"/>
        <end position="286"/>
    </location>
</feature>
<evidence type="ECO:0000256" key="4">
    <source>
        <dbReference type="ARBA" id="ARBA00023139"/>
    </source>
</evidence>
<evidence type="ECO:0000313" key="8">
    <source>
        <dbReference type="EMBL" id="MET3659392.1"/>
    </source>
</evidence>
<keyword evidence="3" id="KW-0472">Membrane</keyword>
<name>A0ABV2KEC1_SPOPS</name>
<accession>A0ABV2KEC1</accession>
<sequence>MKKLLGGIVLAVLVLALVACGAKNDSDDKSTSGKDKADKETVEETEIVIGASNTPHAIILEKAAPILKEKGIELVIETYQDYILPNKDLESGELDANFFQHIPYLDQQVIDHGYKFANAGAIHIEPMAVYSTKYKSIDELPDGAVIIFSNSVAEHGRVLSLLESAGLIKLADGVDKVTAEVKDIVDNPKNLEFDANYEPSLLPQLYKNDEGDAVVINANYAIDAGLNPLDDSIAIEETESPYANIITVREGDENTEAIKTLVDVLKSKEIQDFILEEWGGDVIPVK</sequence>
<evidence type="ECO:0000256" key="7">
    <source>
        <dbReference type="SAM" id="SignalP"/>
    </source>
</evidence>
<reference evidence="8 9" key="1">
    <citation type="submission" date="2024-06" db="EMBL/GenBank/DDBJ databases">
        <title>Sorghum-associated microbial communities from plants grown in Nebraska, USA.</title>
        <authorList>
            <person name="Schachtman D."/>
        </authorList>
    </citation>
    <scope>NUCLEOTIDE SEQUENCE [LARGE SCALE GENOMIC DNA]</scope>
    <source>
        <strain evidence="8 9">1288</strain>
    </source>
</reference>
<comment type="caution">
    <text evidence="8">The sequence shown here is derived from an EMBL/GenBank/DDBJ whole genome shotgun (WGS) entry which is preliminary data.</text>
</comment>
<dbReference type="PANTHER" id="PTHR30429">
    <property type="entry name" value="D-METHIONINE-BINDING LIPOPROTEIN METQ"/>
    <property type="match status" value="1"/>
</dbReference>
<protein>
    <recommendedName>
        <fullName evidence="6">Lipoprotein</fullName>
    </recommendedName>
</protein>
<dbReference type="Pfam" id="PF03180">
    <property type="entry name" value="Lipoprotein_9"/>
    <property type="match status" value="1"/>
</dbReference>